<gene>
    <name evidence="1" type="ORF">XELAEV_18005118mg</name>
</gene>
<evidence type="ECO:0000313" key="2">
    <source>
        <dbReference type="Proteomes" id="UP000694892"/>
    </source>
</evidence>
<protein>
    <submittedName>
        <fullName evidence="1">Uncharacterized protein</fullName>
    </submittedName>
</protein>
<sequence length="107" mass="12565">MFLIMAQGCSALLPNLCAEEILSSNSPFTFTRRRLSPHIHPQETHIHLSLSHSPLGDSLLKFTSPFHIHPRGFIHILPQYPEWRDYCWVTRVCHLPCWYQMNITQRL</sequence>
<evidence type="ECO:0000313" key="1">
    <source>
        <dbReference type="EMBL" id="OCT99341.1"/>
    </source>
</evidence>
<organism evidence="1 2">
    <name type="scientific">Xenopus laevis</name>
    <name type="common">African clawed frog</name>
    <dbReference type="NCBI Taxonomy" id="8355"/>
    <lineage>
        <taxon>Eukaryota</taxon>
        <taxon>Metazoa</taxon>
        <taxon>Chordata</taxon>
        <taxon>Craniata</taxon>
        <taxon>Vertebrata</taxon>
        <taxon>Euteleostomi</taxon>
        <taxon>Amphibia</taxon>
        <taxon>Batrachia</taxon>
        <taxon>Anura</taxon>
        <taxon>Pipoidea</taxon>
        <taxon>Pipidae</taxon>
        <taxon>Xenopodinae</taxon>
        <taxon>Xenopus</taxon>
        <taxon>Xenopus</taxon>
    </lineage>
</organism>
<dbReference type="AlphaFoldDB" id="A0A974DY01"/>
<name>A0A974DY01_XENLA</name>
<proteinExistence type="predicted"/>
<dbReference type="Proteomes" id="UP000694892">
    <property type="component" value="Chromosome 1L"/>
</dbReference>
<accession>A0A974DY01</accession>
<dbReference type="EMBL" id="CM004466">
    <property type="protein sequence ID" value="OCT99341.1"/>
    <property type="molecule type" value="Genomic_DNA"/>
</dbReference>
<reference evidence="2" key="1">
    <citation type="journal article" date="2016" name="Nature">
        <title>Genome evolution in the allotetraploid frog Xenopus laevis.</title>
        <authorList>
            <person name="Session A.M."/>
            <person name="Uno Y."/>
            <person name="Kwon T."/>
            <person name="Chapman J.A."/>
            <person name="Toyoda A."/>
            <person name="Takahashi S."/>
            <person name="Fukui A."/>
            <person name="Hikosaka A."/>
            <person name="Suzuki A."/>
            <person name="Kondo M."/>
            <person name="van Heeringen S.J."/>
            <person name="Quigley I."/>
            <person name="Heinz S."/>
            <person name="Ogino H."/>
            <person name="Ochi H."/>
            <person name="Hellsten U."/>
            <person name="Lyons J.B."/>
            <person name="Simakov O."/>
            <person name="Putnam N."/>
            <person name="Stites J."/>
            <person name="Kuroki Y."/>
            <person name="Tanaka T."/>
            <person name="Michiue T."/>
            <person name="Watanabe M."/>
            <person name="Bogdanovic O."/>
            <person name="Lister R."/>
            <person name="Georgiou G."/>
            <person name="Paranjpe S.S."/>
            <person name="van Kruijsbergen I."/>
            <person name="Shu S."/>
            <person name="Carlson J."/>
            <person name="Kinoshita T."/>
            <person name="Ohta Y."/>
            <person name="Mawaribuchi S."/>
            <person name="Jenkins J."/>
            <person name="Grimwood J."/>
            <person name="Schmutz J."/>
            <person name="Mitros T."/>
            <person name="Mozaffari S.V."/>
            <person name="Suzuki Y."/>
            <person name="Haramoto Y."/>
            <person name="Yamamoto T.S."/>
            <person name="Takagi C."/>
            <person name="Heald R."/>
            <person name="Miller K."/>
            <person name="Haudenschild C."/>
            <person name="Kitzman J."/>
            <person name="Nakayama T."/>
            <person name="Izutsu Y."/>
            <person name="Robert J."/>
            <person name="Fortriede J."/>
            <person name="Burns K."/>
            <person name="Lotay V."/>
            <person name="Karimi K."/>
            <person name="Yasuoka Y."/>
            <person name="Dichmann D.S."/>
            <person name="Flajnik M.F."/>
            <person name="Houston D.W."/>
            <person name="Shendure J."/>
            <person name="DuPasquier L."/>
            <person name="Vize P.D."/>
            <person name="Zorn A.M."/>
            <person name="Ito M."/>
            <person name="Marcotte E.M."/>
            <person name="Wallingford J.B."/>
            <person name="Ito Y."/>
            <person name="Asashima M."/>
            <person name="Ueno N."/>
            <person name="Matsuda Y."/>
            <person name="Veenstra G.J."/>
            <person name="Fujiyama A."/>
            <person name="Harland R.M."/>
            <person name="Taira M."/>
            <person name="Rokhsar D.S."/>
        </authorList>
    </citation>
    <scope>NUCLEOTIDE SEQUENCE [LARGE SCALE GENOMIC DNA]</scope>
    <source>
        <strain evidence="2">J</strain>
    </source>
</reference>